<proteinExistence type="predicted"/>
<protein>
    <submittedName>
        <fullName evidence="1">Uncharacterized protein</fullName>
    </submittedName>
</protein>
<accession>A0A0A9C4L0</accession>
<reference evidence="1" key="1">
    <citation type="submission" date="2014-09" db="EMBL/GenBank/DDBJ databases">
        <authorList>
            <person name="Magalhaes I.L.F."/>
            <person name="Oliveira U."/>
            <person name="Santos F.R."/>
            <person name="Vidigal T.H.D.A."/>
            <person name="Brescovit A.D."/>
            <person name="Santos A.J."/>
        </authorList>
    </citation>
    <scope>NUCLEOTIDE SEQUENCE</scope>
    <source>
        <tissue evidence="1">Shoot tissue taken approximately 20 cm above the soil surface</tissue>
    </source>
</reference>
<reference evidence="1" key="2">
    <citation type="journal article" date="2015" name="Data Brief">
        <title>Shoot transcriptome of the giant reed, Arundo donax.</title>
        <authorList>
            <person name="Barrero R.A."/>
            <person name="Guerrero F.D."/>
            <person name="Moolhuijzen P."/>
            <person name="Goolsby J.A."/>
            <person name="Tidwell J."/>
            <person name="Bellgard S.E."/>
            <person name="Bellgard M.I."/>
        </authorList>
    </citation>
    <scope>NUCLEOTIDE SEQUENCE</scope>
    <source>
        <tissue evidence="1">Shoot tissue taken approximately 20 cm above the soil surface</tissue>
    </source>
</reference>
<sequence length="51" mass="5525">MRESTGFSSTCIFSLFRLPHTACGTISNHLHVLKAAQGAQQMAQNQTCMVA</sequence>
<name>A0A0A9C4L0_ARUDO</name>
<dbReference type="EMBL" id="GBRH01231433">
    <property type="protein sequence ID" value="JAD66462.1"/>
    <property type="molecule type" value="Transcribed_RNA"/>
</dbReference>
<evidence type="ECO:0000313" key="1">
    <source>
        <dbReference type="EMBL" id="JAD66462.1"/>
    </source>
</evidence>
<dbReference type="AlphaFoldDB" id="A0A0A9C4L0"/>
<organism evidence="1">
    <name type="scientific">Arundo donax</name>
    <name type="common">Giant reed</name>
    <name type="synonym">Donax arundinaceus</name>
    <dbReference type="NCBI Taxonomy" id="35708"/>
    <lineage>
        <taxon>Eukaryota</taxon>
        <taxon>Viridiplantae</taxon>
        <taxon>Streptophyta</taxon>
        <taxon>Embryophyta</taxon>
        <taxon>Tracheophyta</taxon>
        <taxon>Spermatophyta</taxon>
        <taxon>Magnoliopsida</taxon>
        <taxon>Liliopsida</taxon>
        <taxon>Poales</taxon>
        <taxon>Poaceae</taxon>
        <taxon>PACMAD clade</taxon>
        <taxon>Arundinoideae</taxon>
        <taxon>Arundineae</taxon>
        <taxon>Arundo</taxon>
    </lineage>
</organism>